<evidence type="ECO:0000313" key="3">
    <source>
        <dbReference type="Proteomes" id="UP000295777"/>
    </source>
</evidence>
<proteinExistence type="predicted"/>
<dbReference type="AlphaFoldDB" id="A0A4R1GBB7"/>
<accession>A0A4R1GBB7</accession>
<dbReference type="SUPFAM" id="SSF52540">
    <property type="entry name" value="P-loop containing nucleoside triphosphate hydrolases"/>
    <property type="match status" value="1"/>
</dbReference>
<dbReference type="Gene3D" id="3.40.50.300">
    <property type="entry name" value="P-loop containing nucleotide triphosphate hydrolases"/>
    <property type="match status" value="1"/>
</dbReference>
<dbReference type="SMART" id="SM00382">
    <property type="entry name" value="AAA"/>
    <property type="match status" value="1"/>
</dbReference>
<dbReference type="Pfam" id="PF13635">
    <property type="entry name" value="DUF4143"/>
    <property type="match status" value="1"/>
</dbReference>
<dbReference type="PANTHER" id="PTHR33295">
    <property type="entry name" value="ATPASE"/>
    <property type="match status" value="1"/>
</dbReference>
<comment type="caution">
    <text evidence="2">The sequence shown here is derived from an EMBL/GenBank/DDBJ whole genome shotgun (WGS) entry which is preliminary data.</text>
</comment>
<feature type="domain" description="AAA+ ATPase" evidence="1">
    <location>
        <begin position="32"/>
        <end position="160"/>
    </location>
</feature>
<dbReference type="RefSeq" id="WP_207891600.1">
    <property type="nucleotide sequence ID" value="NZ_SMFV01000002.1"/>
</dbReference>
<dbReference type="EMBL" id="SMFV01000002">
    <property type="protein sequence ID" value="TCK05284.1"/>
    <property type="molecule type" value="Genomic_DNA"/>
</dbReference>
<dbReference type="InterPro" id="IPR041682">
    <property type="entry name" value="AAA_14"/>
</dbReference>
<evidence type="ECO:0000259" key="1">
    <source>
        <dbReference type="SMART" id="SM00382"/>
    </source>
</evidence>
<dbReference type="Pfam" id="PF13173">
    <property type="entry name" value="AAA_14"/>
    <property type="match status" value="1"/>
</dbReference>
<name>A0A4R1GBB7_9BACT</name>
<sequence length="428" mass="50432">MRKEVLKEVIVSFQRRELPQVISRDLRLPIDSGKIVTLVGVRRSGKTYLLYQVIKELREKVSPENIVYINFDDERLEFKKEELNLILEAYRELYPDKKLSEVYFFFDEIQNVEGWEKFIKRIYEVETKRLFITGSSSKFLSVEIATALRGRTVSYEVYPLSFLEFLRFKGLRVSPTDIYDVEVKSKVKKLFEEFLIWGGFPELAFVEDEELKLRILQEYFEVMLFRDLVERFGLKNLPVVKYFLKRAVESVSSPFSVNNVFNELRSAGYKVSKDTLYFLLDAAESVYLVKLLEKFSRSVLKRELSQKKLYVIDNGLINAVSFFKDRGKLLENLLFRELLLSYGKIFFYKGKKECDFVAFKGEKPFLFQVAYTLEEEKTLKREVGALIEACNFFSQKEGLIITYDEEKEIEKDGIKIKIVPAWKFLMSS</sequence>
<protein>
    <recommendedName>
        <fullName evidence="1">AAA+ ATPase domain-containing protein</fullName>
    </recommendedName>
</protein>
<dbReference type="InterPro" id="IPR027417">
    <property type="entry name" value="P-loop_NTPase"/>
</dbReference>
<dbReference type="InterPro" id="IPR003593">
    <property type="entry name" value="AAA+_ATPase"/>
</dbReference>
<gene>
    <name evidence="2" type="ORF">CLV27_0711</name>
</gene>
<reference evidence="2 3" key="1">
    <citation type="submission" date="2019-03" db="EMBL/GenBank/DDBJ databases">
        <title>Genomic Encyclopedia of Archaeal and Bacterial Type Strains, Phase II (KMG-II): from individual species to whole genera.</title>
        <authorList>
            <person name="Goeker M."/>
        </authorList>
    </citation>
    <scope>NUCLEOTIDE SEQUENCE [LARGE SCALE GENOMIC DNA]</scope>
    <source>
        <strain evidence="2 3">DSM 24425</strain>
    </source>
</reference>
<evidence type="ECO:0000313" key="2">
    <source>
        <dbReference type="EMBL" id="TCK05284.1"/>
    </source>
</evidence>
<keyword evidence="3" id="KW-1185">Reference proteome</keyword>
<dbReference type="PANTHER" id="PTHR33295:SF8">
    <property type="entry name" value="AAA+ ATPASE DOMAIN-CONTAINING PROTEIN"/>
    <property type="match status" value="1"/>
</dbReference>
<dbReference type="InterPro" id="IPR025420">
    <property type="entry name" value="DUF4143"/>
</dbReference>
<dbReference type="Proteomes" id="UP000295777">
    <property type="component" value="Unassembled WGS sequence"/>
</dbReference>
<organism evidence="2 3">
    <name type="scientific">Phorcysia thermohydrogeniphila</name>
    <dbReference type="NCBI Taxonomy" id="936138"/>
    <lineage>
        <taxon>Bacteria</taxon>
        <taxon>Pseudomonadati</taxon>
        <taxon>Aquificota</taxon>
        <taxon>Aquificia</taxon>
        <taxon>Desulfurobacteriales</taxon>
        <taxon>Desulfurobacteriaceae</taxon>
        <taxon>Phorcysia</taxon>
    </lineage>
</organism>